<feature type="transmembrane region" description="Helical" evidence="11">
    <location>
        <begin position="457"/>
        <end position="484"/>
    </location>
</feature>
<feature type="transmembrane region" description="Helical" evidence="11">
    <location>
        <begin position="132"/>
        <end position="151"/>
    </location>
</feature>
<keyword evidence="4 11" id="KW-0813">Transport</keyword>
<feature type="transmembrane region" description="Helical" evidence="11">
    <location>
        <begin position="12"/>
        <end position="35"/>
    </location>
</feature>
<dbReference type="Gene3D" id="1.10.3720.10">
    <property type="entry name" value="MetI-like"/>
    <property type="match status" value="2"/>
</dbReference>
<feature type="transmembrane region" description="Helical" evidence="11">
    <location>
        <begin position="370"/>
        <end position="391"/>
    </location>
</feature>
<dbReference type="NCBIfam" id="TIGR01253">
    <property type="entry name" value="thiP"/>
    <property type="match status" value="1"/>
</dbReference>
<name>A0A495RIT7_9GAMM</name>
<feature type="transmembrane region" description="Helical" evidence="11">
    <location>
        <begin position="55"/>
        <end position="80"/>
    </location>
</feature>
<evidence type="ECO:0000256" key="5">
    <source>
        <dbReference type="ARBA" id="ARBA00022475"/>
    </source>
</evidence>
<keyword evidence="6" id="KW-0997">Cell inner membrane</keyword>
<comment type="subcellular location">
    <subcellularLocation>
        <location evidence="1">Cell inner membrane</location>
        <topology evidence="1">Multi-pass membrane protein</topology>
    </subcellularLocation>
    <subcellularLocation>
        <location evidence="11">Cell membrane</location>
        <topology evidence="11">Multi-pass membrane protein</topology>
    </subcellularLocation>
</comment>
<organism evidence="13 14">
    <name type="scientific">Orbus hercynius</name>
    <dbReference type="NCBI Taxonomy" id="593135"/>
    <lineage>
        <taxon>Bacteria</taxon>
        <taxon>Pseudomonadati</taxon>
        <taxon>Pseudomonadota</taxon>
        <taxon>Gammaproteobacteria</taxon>
        <taxon>Orbales</taxon>
        <taxon>Orbaceae</taxon>
        <taxon>Orbus</taxon>
    </lineage>
</organism>
<evidence type="ECO:0000259" key="12">
    <source>
        <dbReference type="PROSITE" id="PS50928"/>
    </source>
</evidence>
<feature type="transmembrane region" description="Helical" evidence="11">
    <location>
        <begin position="194"/>
        <end position="217"/>
    </location>
</feature>
<dbReference type="InterPro" id="IPR035906">
    <property type="entry name" value="MetI-like_sf"/>
</dbReference>
<feature type="transmembrane region" description="Helical" evidence="11">
    <location>
        <begin position="327"/>
        <end position="350"/>
    </location>
</feature>
<dbReference type="Proteomes" id="UP000278542">
    <property type="component" value="Unassembled WGS sequence"/>
</dbReference>
<feature type="transmembrane region" description="Helical" evidence="11">
    <location>
        <begin position="89"/>
        <end position="112"/>
    </location>
</feature>
<evidence type="ECO:0000256" key="6">
    <source>
        <dbReference type="ARBA" id="ARBA00022519"/>
    </source>
</evidence>
<sequence>MARRCQPIRCYLPGIIVVLVITSVVLSALAALWFLAFESSDNIISFDAYLGRVLLFTFMQAALSTVISIVLAVCLAKALYQTQFWGKTWLLRTLSLTFVLPSLVVVTGLLTVYGNRGWLAQLCHDLQLDYDFTIYGLNGILIAHIFLNFPFATRYCYQSLLLIPNEQKQLAQQLGLSYLQTLRYLELPVIIKQLLPLSGLIFMMCFSSFATVLALSGGPKYTTIEVAIYQAVRDFELQQAVILSFIQLFFCLSFMMVLKRLEPKYTPSLLSNFKAYQVKTTLGQKWLSYGIIVLAAVFILAPLLAIIVDGVYQFSTRFLTPSLISALWTSLSVALCSAALAMILATSLLWTNSRLLLQGKQQLSEGLMLLGALILAIPSMVIAAGLFILFYNQVDNVPFIFMLVVICNSFLALPFILKQLAVPLADLTKQYHFLTQSLNIHGLNYFFLIDLKALKKLFAYCFALACIMSMGDFGIVALFGGQTFMTLPYYLYELLAHYRYDEAAFTALLLLVISFVFMTLFEYVSDDRT</sequence>
<comment type="caution">
    <text evidence="13">The sequence shown here is derived from an EMBL/GenBank/DDBJ whole genome shotgun (WGS) entry which is preliminary data.</text>
</comment>
<evidence type="ECO:0000256" key="11">
    <source>
        <dbReference type="RuleBase" id="RU363032"/>
    </source>
</evidence>
<dbReference type="AlphaFoldDB" id="A0A495RIT7"/>
<feature type="transmembrane region" description="Helical" evidence="11">
    <location>
        <begin position="504"/>
        <end position="524"/>
    </location>
</feature>
<dbReference type="EMBL" id="RBWY01000001">
    <property type="protein sequence ID" value="RKS87452.1"/>
    <property type="molecule type" value="Genomic_DNA"/>
</dbReference>
<keyword evidence="10 11" id="KW-0472">Membrane</keyword>
<keyword evidence="7 11" id="KW-0812">Transmembrane</keyword>
<feature type="domain" description="ABC transmembrane type-1" evidence="12">
    <location>
        <begin position="327"/>
        <end position="521"/>
    </location>
</feature>
<dbReference type="GO" id="GO:0022857">
    <property type="term" value="F:transmembrane transporter activity"/>
    <property type="evidence" value="ECO:0007669"/>
    <property type="project" value="InterPro"/>
</dbReference>
<evidence type="ECO:0000256" key="10">
    <source>
        <dbReference type="ARBA" id="ARBA00023136"/>
    </source>
</evidence>
<keyword evidence="14" id="KW-1185">Reference proteome</keyword>
<comment type="similarity">
    <text evidence="11">Belongs to the binding-protein-dependent transport system permease family.</text>
</comment>
<dbReference type="GO" id="GO:0015888">
    <property type="term" value="P:thiamine transport"/>
    <property type="evidence" value="ECO:0007669"/>
    <property type="project" value="InterPro"/>
</dbReference>
<reference evidence="13 14" key="1">
    <citation type="submission" date="2018-10" db="EMBL/GenBank/DDBJ databases">
        <title>Genomic Encyclopedia of Type Strains, Phase IV (KMG-IV): sequencing the most valuable type-strain genomes for metagenomic binning, comparative biology and taxonomic classification.</title>
        <authorList>
            <person name="Goeker M."/>
        </authorList>
    </citation>
    <scope>NUCLEOTIDE SEQUENCE [LARGE SCALE GENOMIC DNA]</scope>
    <source>
        <strain evidence="13 14">DSM 22228</strain>
    </source>
</reference>
<dbReference type="PROSITE" id="PS50928">
    <property type="entry name" value="ABC_TM1"/>
    <property type="match status" value="2"/>
</dbReference>
<feature type="transmembrane region" description="Helical" evidence="11">
    <location>
        <begin position="237"/>
        <end position="258"/>
    </location>
</feature>
<feature type="domain" description="ABC transmembrane type-1" evidence="12">
    <location>
        <begin position="54"/>
        <end position="258"/>
    </location>
</feature>
<dbReference type="PANTHER" id="PTHR30183:SF9">
    <property type="entry name" value="THIAMINE TRANSPORT SYSTEM PERMEASE PROTEIN THIP"/>
    <property type="match status" value="1"/>
</dbReference>
<dbReference type="InterPro" id="IPR000515">
    <property type="entry name" value="MetI-like"/>
</dbReference>
<keyword evidence="8" id="KW-0677">Repeat</keyword>
<evidence type="ECO:0000313" key="14">
    <source>
        <dbReference type="Proteomes" id="UP000278542"/>
    </source>
</evidence>
<dbReference type="SUPFAM" id="SSF161098">
    <property type="entry name" value="MetI-like"/>
    <property type="match status" value="2"/>
</dbReference>
<evidence type="ECO:0000256" key="7">
    <source>
        <dbReference type="ARBA" id="ARBA00022692"/>
    </source>
</evidence>
<feature type="transmembrane region" description="Helical" evidence="11">
    <location>
        <begin position="397"/>
        <end position="417"/>
    </location>
</feature>
<proteinExistence type="inferred from homology"/>
<keyword evidence="5" id="KW-1003">Cell membrane</keyword>
<dbReference type="Pfam" id="PF00528">
    <property type="entry name" value="BPD_transp_1"/>
    <property type="match status" value="1"/>
</dbReference>
<gene>
    <name evidence="13" type="ORF">DES39_0685</name>
</gene>
<dbReference type="OrthoDB" id="7066776at2"/>
<evidence type="ECO:0000313" key="13">
    <source>
        <dbReference type="EMBL" id="RKS87452.1"/>
    </source>
</evidence>
<comment type="subunit">
    <text evidence="2">The complex is composed of two ATP-binding proteins (ThiQ), two transmembrane proteins (ThiP) and a solute-binding protein (ThiB).</text>
</comment>
<accession>A0A495RIT7</accession>
<dbReference type="PANTHER" id="PTHR30183">
    <property type="entry name" value="MOLYBDENUM TRANSPORT SYSTEM PERMEASE PROTEIN MODB"/>
    <property type="match status" value="1"/>
</dbReference>
<keyword evidence="9 11" id="KW-1133">Transmembrane helix</keyword>
<feature type="transmembrane region" description="Helical" evidence="11">
    <location>
        <begin position="286"/>
        <end position="307"/>
    </location>
</feature>
<evidence type="ECO:0000256" key="1">
    <source>
        <dbReference type="ARBA" id="ARBA00004429"/>
    </source>
</evidence>
<evidence type="ECO:0000256" key="9">
    <source>
        <dbReference type="ARBA" id="ARBA00022989"/>
    </source>
</evidence>
<dbReference type="GO" id="GO:0005886">
    <property type="term" value="C:plasma membrane"/>
    <property type="evidence" value="ECO:0007669"/>
    <property type="project" value="UniProtKB-SubCell"/>
</dbReference>
<evidence type="ECO:0000256" key="4">
    <source>
        <dbReference type="ARBA" id="ARBA00022448"/>
    </source>
</evidence>
<protein>
    <recommendedName>
        <fullName evidence="3">Thiamine transport system permease protein ThiP</fullName>
    </recommendedName>
</protein>
<dbReference type="RefSeq" id="WP_121144349.1">
    <property type="nucleotide sequence ID" value="NZ_RBWY01000001.1"/>
</dbReference>
<dbReference type="CDD" id="cd06261">
    <property type="entry name" value="TM_PBP2"/>
    <property type="match status" value="1"/>
</dbReference>
<dbReference type="InterPro" id="IPR005947">
    <property type="entry name" value="ThiP_ABC_transpt"/>
</dbReference>
<evidence type="ECO:0000256" key="3">
    <source>
        <dbReference type="ARBA" id="ARBA00016947"/>
    </source>
</evidence>
<evidence type="ECO:0000256" key="2">
    <source>
        <dbReference type="ARBA" id="ARBA00011650"/>
    </source>
</evidence>
<evidence type="ECO:0000256" key="8">
    <source>
        <dbReference type="ARBA" id="ARBA00022737"/>
    </source>
</evidence>